<protein>
    <submittedName>
        <fullName evidence="1">Uncharacterized protein</fullName>
    </submittedName>
</protein>
<organism evidence="1">
    <name type="scientific">Rhizophora mucronata</name>
    <name type="common">Asiatic mangrove</name>
    <dbReference type="NCBI Taxonomy" id="61149"/>
    <lineage>
        <taxon>Eukaryota</taxon>
        <taxon>Viridiplantae</taxon>
        <taxon>Streptophyta</taxon>
        <taxon>Embryophyta</taxon>
        <taxon>Tracheophyta</taxon>
        <taxon>Spermatophyta</taxon>
        <taxon>Magnoliopsida</taxon>
        <taxon>eudicotyledons</taxon>
        <taxon>Gunneridae</taxon>
        <taxon>Pentapetalae</taxon>
        <taxon>rosids</taxon>
        <taxon>fabids</taxon>
        <taxon>Malpighiales</taxon>
        <taxon>Rhizophoraceae</taxon>
        <taxon>Rhizophora</taxon>
    </lineage>
</organism>
<dbReference type="EMBL" id="GGEC01076746">
    <property type="protein sequence ID" value="MBX57230.1"/>
    <property type="molecule type" value="Transcribed_RNA"/>
</dbReference>
<evidence type="ECO:0000313" key="1">
    <source>
        <dbReference type="EMBL" id="MBX57230.1"/>
    </source>
</evidence>
<proteinExistence type="predicted"/>
<name>A0A2P2PR58_RHIMU</name>
<accession>A0A2P2PR58</accession>
<sequence length="43" mass="4594">MASVIIITSRQCLAAASTFDNAKDDIILACSFGAQLATIYWIS</sequence>
<dbReference type="AlphaFoldDB" id="A0A2P2PR58"/>
<reference evidence="1" key="1">
    <citation type="submission" date="2018-02" db="EMBL/GenBank/DDBJ databases">
        <title>Rhizophora mucronata_Transcriptome.</title>
        <authorList>
            <person name="Meera S.P."/>
            <person name="Sreeshan A."/>
            <person name="Augustine A."/>
        </authorList>
    </citation>
    <scope>NUCLEOTIDE SEQUENCE</scope>
    <source>
        <tissue evidence="1">Leaf</tissue>
    </source>
</reference>